<keyword evidence="2" id="KW-0238">DNA-binding</keyword>
<dbReference type="SMART" id="SM00422">
    <property type="entry name" value="HTH_MERR"/>
    <property type="match status" value="1"/>
</dbReference>
<evidence type="ECO:0000313" key="6">
    <source>
        <dbReference type="Proteomes" id="UP001156441"/>
    </source>
</evidence>
<dbReference type="InterPro" id="IPR009061">
    <property type="entry name" value="DNA-bd_dom_put_sf"/>
</dbReference>
<keyword evidence="3" id="KW-0804">Transcription</keyword>
<dbReference type="Gene3D" id="1.10.1660.10">
    <property type="match status" value="1"/>
</dbReference>
<evidence type="ECO:0000313" key="5">
    <source>
        <dbReference type="EMBL" id="MCT2585385.1"/>
    </source>
</evidence>
<accession>A0ABT2JD71</accession>
<dbReference type="SUPFAM" id="SSF46955">
    <property type="entry name" value="Putative DNA-binding domain"/>
    <property type="match status" value="1"/>
</dbReference>
<dbReference type="EMBL" id="JAFFZE010000015">
    <property type="protein sequence ID" value="MCT2585385.1"/>
    <property type="molecule type" value="Genomic_DNA"/>
</dbReference>
<dbReference type="PANTHER" id="PTHR30204:SF94">
    <property type="entry name" value="HEAVY METAL-DEPENDENT TRANSCRIPTIONAL REGULATOR HI_0293-RELATED"/>
    <property type="match status" value="1"/>
</dbReference>
<keyword evidence="1" id="KW-0805">Transcription regulation</keyword>
<proteinExistence type="predicted"/>
<organism evidence="5 6">
    <name type="scientific">Actinophytocola gossypii</name>
    <dbReference type="NCBI Taxonomy" id="2812003"/>
    <lineage>
        <taxon>Bacteria</taxon>
        <taxon>Bacillati</taxon>
        <taxon>Actinomycetota</taxon>
        <taxon>Actinomycetes</taxon>
        <taxon>Pseudonocardiales</taxon>
        <taxon>Pseudonocardiaceae</taxon>
    </lineage>
</organism>
<dbReference type="PANTHER" id="PTHR30204">
    <property type="entry name" value="REDOX-CYCLING DRUG-SENSING TRANSCRIPTIONAL ACTIVATOR SOXR"/>
    <property type="match status" value="1"/>
</dbReference>
<protein>
    <submittedName>
        <fullName evidence="5">MerR family transcriptional regulator</fullName>
    </submittedName>
</protein>
<dbReference type="InterPro" id="IPR047057">
    <property type="entry name" value="MerR_fam"/>
</dbReference>
<evidence type="ECO:0000256" key="2">
    <source>
        <dbReference type="ARBA" id="ARBA00023125"/>
    </source>
</evidence>
<reference evidence="5 6" key="1">
    <citation type="submission" date="2021-02" db="EMBL/GenBank/DDBJ databases">
        <title>Actinophytocola xerophila sp. nov., isolated from soil of cotton cropping field.</title>
        <authorList>
            <person name="Huang R."/>
            <person name="Chen X."/>
            <person name="Ge X."/>
            <person name="Liu W."/>
        </authorList>
    </citation>
    <scope>NUCLEOTIDE SEQUENCE [LARGE SCALE GENOMIC DNA]</scope>
    <source>
        <strain evidence="5 6">S1-96</strain>
    </source>
</reference>
<keyword evidence="6" id="KW-1185">Reference proteome</keyword>
<comment type="caution">
    <text evidence="5">The sequence shown here is derived from an EMBL/GenBank/DDBJ whole genome shotgun (WGS) entry which is preliminary data.</text>
</comment>
<evidence type="ECO:0000256" key="3">
    <source>
        <dbReference type="ARBA" id="ARBA00023163"/>
    </source>
</evidence>
<dbReference type="InterPro" id="IPR000551">
    <property type="entry name" value="MerR-type_HTH_dom"/>
</dbReference>
<sequence>MATGFLVAELAARAGVGTDTIRYYERTGLLAPPPRTPGGYRRFPPEAVDRLRFIQGCQRLGLRLREIAELLSVRDTGDCPCEPAETLLRRRITEVDTELARLAALREDLVRMVESMPECREPEPGTWCPAGEEVTR</sequence>
<dbReference type="Pfam" id="PF13411">
    <property type="entry name" value="MerR_1"/>
    <property type="match status" value="1"/>
</dbReference>
<name>A0ABT2JD71_9PSEU</name>
<dbReference type="Proteomes" id="UP001156441">
    <property type="component" value="Unassembled WGS sequence"/>
</dbReference>
<dbReference type="RefSeq" id="WP_260192944.1">
    <property type="nucleotide sequence ID" value="NZ_JAFFZE010000015.1"/>
</dbReference>
<evidence type="ECO:0000256" key="1">
    <source>
        <dbReference type="ARBA" id="ARBA00023015"/>
    </source>
</evidence>
<evidence type="ECO:0000259" key="4">
    <source>
        <dbReference type="PROSITE" id="PS50937"/>
    </source>
</evidence>
<dbReference type="PRINTS" id="PR00040">
    <property type="entry name" value="HTHMERR"/>
</dbReference>
<dbReference type="PROSITE" id="PS50937">
    <property type="entry name" value="HTH_MERR_2"/>
    <property type="match status" value="1"/>
</dbReference>
<gene>
    <name evidence="5" type="ORF">JT362_19890</name>
</gene>
<feature type="domain" description="HTH merR-type" evidence="4">
    <location>
        <begin position="4"/>
        <end position="73"/>
    </location>
</feature>